<evidence type="ECO:0000256" key="3">
    <source>
        <dbReference type="ARBA" id="ARBA00023015"/>
    </source>
</evidence>
<evidence type="ECO:0000313" key="8">
    <source>
        <dbReference type="EMBL" id="SFA76656.1"/>
    </source>
</evidence>
<keyword evidence="1" id="KW-0547">Nucleotide-binding</keyword>
<dbReference type="SUPFAM" id="SSF52540">
    <property type="entry name" value="P-loop containing nucleoside triphosphate hydrolases"/>
    <property type="match status" value="1"/>
</dbReference>
<name>A0A1I0VM43_9CLOT</name>
<dbReference type="PRINTS" id="PR01590">
    <property type="entry name" value="HTHFIS"/>
</dbReference>
<dbReference type="Proteomes" id="UP000198619">
    <property type="component" value="Unassembled WGS sequence"/>
</dbReference>
<dbReference type="EMBL" id="FOKI01000002">
    <property type="protein sequence ID" value="SFA76656.1"/>
    <property type="molecule type" value="Genomic_DNA"/>
</dbReference>
<dbReference type="InterPro" id="IPR027417">
    <property type="entry name" value="P-loop_NTPase"/>
</dbReference>
<evidence type="ECO:0000259" key="7">
    <source>
        <dbReference type="PROSITE" id="PS50045"/>
    </source>
</evidence>
<dbReference type="SMART" id="SM00382">
    <property type="entry name" value="AAA"/>
    <property type="match status" value="1"/>
</dbReference>
<protein>
    <submittedName>
        <fullName evidence="8">Transcriptional regulator containing PAS, AAA-type ATPase, and DNA-binding Fis domains</fullName>
    </submittedName>
</protein>
<feature type="coiled-coil region" evidence="6">
    <location>
        <begin position="223"/>
        <end position="250"/>
    </location>
</feature>
<keyword evidence="6" id="KW-0175">Coiled coil</keyword>
<dbReference type="GO" id="GO:0043565">
    <property type="term" value="F:sequence-specific DNA binding"/>
    <property type="evidence" value="ECO:0007669"/>
    <property type="project" value="InterPro"/>
</dbReference>
<dbReference type="InterPro" id="IPR058031">
    <property type="entry name" value="AAA_lid_NorR"/>
</dbReference>
<keyword evidence="4 8" id="KW-0238">DNA-binding</keyword>
<dbReference type="InterPro" id="IPR025662">
    <property type="entry name" value="Sigma_54_int_dom_ATP-bd_1"/>
</dbReference>
<dbReference type="PROSITE" id="PS00688">
    <property type="entry name" value="SIGMA54_INTERACT_3"/>
    <property type="match status" value="1"/>
</dbReference>
<dbReference type="Gene3D" id="1.10.10.60">
    <property type="entry name" value="Homeodomain-like"/>
    <property type="match status" value="1"/>
</dbReference>
<dbReference type="Gene3D" id="3.40.50.300">
    <property type="entry name" value="P-loop containing nucleotide triphosphate hydrolases"/>
    <property type="match status" value="1"/>
</dbReference>
<dbReference type="GO" id="GO:0006355">
    <property type="term" value="P:regulation of DNA-templated transcription"/>
    <property type="evidence" value="ECO:0007669"/>
    <property type="project" value="InterPro"/>
</dbReference>
<feature type="domain" description="Sigma-54 factor interaction" evidence="7">
    <location>
        <begin position="257"/>
        <end position="487"/>
    </location>
</feature>
<dbReference type="PROSITE" id="PS50045">
    <property type="entry name" value="SIGMA54_INTERACT_4"/>
    <property type="match status" value="1"/>
</dbReference>
<dbReference type="InterPro" id="IPR009057">
    <property type="entry name" value="Homeodomain-like_sf"/>
</dbReference>
<dbReference type="GO" id="GO:0005524">
    <property type="term" value="F:ATP binding"/>
    <property type="evidence" value="ECO:0007669"/>
    <property type="project" value="UniProtKB-KW"/>
</dbReference>
<keyword evidence="2" id="KW-0067">ATP-binding</keyword>
<dbReference type="Pfam" id="PF02954">
    <property type="entry name" value="HTH_8"/>
    <property type="match status" value="1"/>
</dbReference>
<dbReference type="Gene3D" id="3.30.450.20">
    <property type="entry name" value="PAS domain"/>
    <property type="match status" value="2"/>
</dbReference>
<evidence type="ECO:0000256" key="4">
    <source>
        <dbReference type="ARBA" id="ARBA00023125"/>
    </source>
</evidence>
<dbReference type="AlphaFoldDB" id="A0A1I0VM43"/>
<dbReference type="CDD" id="cd00009">
    <property type="entry name" value="AAA"/>
    <property type="match status" value="1"/>
</dbReference>
<dbReference type="Pfam" id="PF13188">
    <property type="entry name" value="PAS_8"/>
    <property type="match status" value="1"/>
</dbReference>
<dbReference type="InterPro" id="IPR025944">
    <property type="entry name" value="Sigma_54_int_dom_CS"/>
</dbReference>
<dbReference type="PROSITE" id="PS00676">
    <property type="entry name" value="SIGMA54_INTERACT_2"/>
    <property type="match status" value="1"/>
</dbReference>
<dbReference type="OrthoDB" id="9803970at2"/>
<gene>
    <name evidence="8" type="ORF">SAMN04488528_1002126</name>
</gene>
<keyword evidence="3" id="KW-0805">Transcription regulation</keyword>
<evidence type="ECO:0000256" key="6">
    <source>
        <dbReference type="SAM" id="Coils"/>
    </source>
</evidence>
<dbReference type="InterPro" id="IPR002078">
    <property type="entry name" value="Sigma_54_int"/>
</dbReference>
<dbReference type="Pfam" id="PF13426">
    <property type="entry name" value="PAS_9"/>
    <property type="match status" value="1"/>
</dbReference>
<dbReference type="InterPro" id="IPR002197">
    <property type="entry name" value="HTH_Fis"/>
</dbReference>
<dbReference type="Pfam" id="PF25601">
    <property type="entry name" value="AAA_lid_14"/>
    <property type="match status" value="1"/>
</dbReference>
<proteinExistence type="predicted"/>
<dbReference type="STRING" id="84698.SAMN04488528_1002126"/>
<dbReference type="SUPFAM" id="SSF55785">
    <property type="entry name" value="PYP-like sensor domain (PAS domain)"/>
    <property type="match status" value="1"/>
</dbReference>
<keyword evidence="5" id="KW-0804">Transcription</keyword>
<sequence>MAFCKNILENIMDKLCEGIIVIDIKGKIINANNECKRLFHKDKIEEMNIKSIINDMKINDVFRGEYIISSKKIVTLNKSLDMYAIPFKDEDKRKAVLLFKYYNDVNNCKGLDDEDNIRNIDILNTIMNSADERVVIIDKNGVITMMSNSYKEFIGCDDPEGKHVRKVIENTKLHNILETGKVEVGDIQEIKGKQMISMRFPIKKDGQVIGAIGKVMFKDISDLYKLNKKIDLMQKELEFYKNEFSNKRKALYSIDDIIGKSEKIMQIKLLSRKIANTNSNVLIVGESGTGKELFAHSIHNLSNRYLGAFIKINCAAIPSELLESELFGYEGGAFTGANKKGKKGKFELANEGTIFLDEIGDMPLTMQGKLLRVIQEKEVERLGGNELKKIDVRIIAATNKNLEELVRKGEFREDLYYRLNVMKITVPALKDRKDDIESLCEILISKVSKRLGIYVEGISEEAVGYLITYNWPGNIRELENVIERAINLLDSDLIIKVKHLPMRITENEKKYNYKKDRYLKEVIEEVEENIIRDCLIKNNGNKNRTAKILGISRAGLYKKIDEYNLQNY</sequence>
<dbReference type="InterPro" id="IPR025943">
    <property type="entry name" value="Sigma_54_int_dom_ATP-bd_2"/>
</dbReference>
<dbReference type="InterPro" id="IPR003593">
    <property type="entry name" value="AAA+_ATPase"/>
</dbReference>
<evidence type="ECO:0000313" key="9">
    <source>
        <dbReference type="Proteomes" id="UP000198619"/>
    </source>
</evidence>
<dbReference type="RefSeq" id="WP_090038305.1">
    <property type="nucleotide sequence ID" value="NZ_FOKI01000002.1"/>
</dbReference>
<dbReference type="InterPro" id="IPR035965">
    <property type="entry name" value="PAS-like_dom_sf"/>
</dbReference>
<dbReference type="Pfam" id="PF00158">
    <property type="entry name" value="Sigma54_activat"/>
    <property type="match status" value="1"/>
</dbReference>
<evidence type="ECO:0000256" key="1">
    <source>
        <dbReference type="ARBA" id="ARBA00022741"/>
    </source>
</evidence>
<dbReference type="InterPro" id="IPR000014">
    <property type="entry name" value="PAS"/>
</dbReference>
<dbReference type="FunFam" id="3.40.50.300:FF:000006">
    <property type="entry name" value="DNA-binding transcriptional regulator NtrC"/>
    <property type="match status" value="1"/>
</dbReference>
<dbReference type="PANTHER" id="PTHR32071:SF57">
    <property type="entry name" value="C4-DICARBOXYLATE TRANSPORT TRANSCRIPTIONAL REGULATORY PROTEIN DCTD"/>
    <property type="match status" value="1"/>
</dbReference>
<dbReference type="PANTHER" id="PTHR32071">
    <property type="entry name" value="TRANSCRIPTIONAL REGULATORY PROTEIN"/>
    <property type="match status" value="1"/>
</dbReference>
<dbReference type="Gene3D" id="1.10.8.60">
    <property type="match status" value="1"/>
</dbReference>
<accession>A0A1I0VM43</accession>
<dbReference type="SUPFAM" id="SSF46689">
    <property type="entry name" value="Homeodomain-like"/>
    <property type="match status" value="1"/>
</dbReference>
<dbReference type="PROSITE" id="PS00675">
    <property type="entry name" value="SIGMA54_INTERACT_1"/>
    <property type="match status" value="1"/>
</dbReference>
<evidence type="ECO:0000256" key="2">
    <source>
        <dbReference type="ARBA" id="ARBA00022840"/>
    </source>
</evidence>
<organism evidence="8 9">
    <name type="scientific">Clostridium frigidicarnis</name>
    <dbReference type="NCBI Taxonomy" id="84698"/>
    <lineage>
        <taxon>Bacteria</taxon>
        <taxon>Bacillati</taxon>
        <taxon>Bacillota</taxon>
        <taxon>Clostridia</taxon>
        <taxon>Eubacteriales</taxon>
        <taxon>Clostridiaceae</taxon>
        <taxon>Clostridium</taxon>
    </lineage>
</organism>
<reference evidence="8 9" key="1">
    <citation type="submission" date="2016-10" db="EMBL/GenBank/DDBJ databases">
        <authorList>
            <person name="de Groot N.N."/>
        </authorList>
    </citation>
    <scope>NUCLEOTIDE SEQUENCE [LARGE SCALE GENOMIC DNA]</scope>
    <source>
        <strain evidence="8 9">DSM 12271</strain>
    </source>
</reference>
<evidence type="ECO:0000256" key="5">
    <source>
        <dbReference type="ARBA" id="ARBA00023163"/>
    </source>
</evidence>
<keyword evidence="9" id="KW-1185">Reference proteome</keyword>